<accession>A0ABQ2VJP3</accession>
<gene>
    <name evidence="2" type="ORF">GCM10010211_66340</name>
</gene>
<evidence type="ECO:0000256" key="1">
    <source>
        <dbReference type="SAM" id="MobiDB-lite"/>
    </source>
</evidence>
<organism evidence="2 3">
    <name type="scientific">Streptomyces albospinus</name>
    <dbReference type="NCBI Taxonomy" id="285515"/>
    <lineage>
        <taxon>Bacteria</taxon>
        <taxon>Bacillati</taxon>
        <taxon>Actinomycetota</taxon>
        <taxon>Actinomycetes</taxon>
        <taxon>Kitasatosporales</taxon>
        <taxon>Streptomycetaceae</taxon>
        <taxon>Streptomyces</taxon>
    </lineage>
</organism>
<evidence type="ECO:0000313" key="3">
    <source>
        <dbReference type="Proteomes" id="UP000654471"/>
    </source>
</evidence>
<proteinExistence type="predicted"/>
<reference evidence="3" key="1">
    <citation type="journal article" date="2019" name="Int. J. Syst. Evol. Microbiol.">
        <title>The Global Catalogue of Microorganisms (GCM) 10K type strain sequencing project: providing services to taxonomists for standard genome sequencing and annotation.</title>
        <authorList>
            <consortium name="The Broad Institute Genomics Platform"/>
            <consortium name="The Broad Institute Genome Sequencing Center for Infectious Disease"/>
            <person name="Wu L."/>
            <person name="Ma J."/>
        </authorList>
    </citation>
    <scope>NUCLEOTIDE SEQUENCE [LARGE SCALE GENOMIC DNA]</scope>
    <source>
        <strain evidence="3">JCM 3399</strain>
    </source>
</reference>
<feature type="region of interest" description="Disordered" evidence="1">
    <location>
        <begin position="35"/>
        <end position="87"/>
    </location>
</feature>
<dbReference type="Proteomes" id="UP000654471">
    <property type="component" value="Unassembled WGS sequence"/>
</dbReference>
<protein>
    <submittedName>
        <fullName evidence="2">Uncharacterized protein</fullName>
    </submittedName>
</protein>
<sequence>MRDAGDVYELTVPGATQQRTGGNSGLVIGHGGIVTPGGAGRTGEPPRVTNGILRPSADRHPAGEACPRGGSGRGPPVPLTRRTAPGT</sequence>
<name>A0ABQ2VJP3_9ACTN</name>
<evidence type="ECO:0000313" key="2">
    <source>
        <dbReference type="EMBL" id="GGU90473.1"/>
    </source>
</evidence>
<dbReference type="EMBL" id="BMRP01000036">
    <property type="protein sequence ID" value="GGU90473.1"/>
    <property type="molecule type" value="Genomic_DNA"/>
</dbReference>
<keyword evidence="3" id="KW-1185">Reference proteome</keyword>
<comment type="caution">
    <text evidence="2">The sequence shown here is derived from an EMBL/GenBank/DDBJ whole genome shotgun (WGS) entry which is preliminary data.</text>
</comment>